<sequence>MILGNPTQQLAWRQWIALWPGWRPGWFFGAFLLLALVALVLRLWELEGRTMHYDEAIHVHFAWKLSQGKEFIHSPWMHGPFQVELTALIFAILGDTEFTARLAYVLFGTALVGLPYFLRDHIGRTGAVIASVMLTLSPSLLYFSRFGRNDILMAFFATALLVLMWRYLHEGKDRYLYWSAAVLAFMFASKETAYMIVLIYGGIMFLLATPQLAPTALGRIRLSQLTGPAGFFLLLITLTLPQWMAIVGLAQDALGLTLTNPNGISQGIIGAPHWGSPFVALPVYQAAWWFHGLSAAILLGVLGILNRRPSPRAAMGIAVPLVSLAATVVILFRPIAASSPIDVAVMGDLAITVIMIGMGVAAMVALKYQWKRGVLLVSVPVVAGSIYLSVFTPVIDVSSVLRDVLPTGINVDANANAIPVNFLVAGGLLLGSLAISAYLGVRWLGARWLYCAGIFYFIWTTLYTTIFSNIAGIFSGSWLGMGYWIAQQDVARGNQPWYYYFVGLSVYELLPAVFGIAGAIYFLKKGDVFGLVLAAWAALTFMAYTLASEKMPWLLVNVTLPFILLSGKYLGDLVERVRWRDILRRGQVLLLVLPSAVVVSAVFLVFKLVTSQGSFLGGQWMVVAVTALVALAAAYLIRTAPKPAGGALAGLGVAVLLLGFGTVAATRAAYTFDDSNKEILVYAQGSADLPVTFRKLEEKVLPETPGSEPFVLVDYDMWYPFQWYVRKEQDNNTVRFNCFKAEGDEGWNSGCDPASDDTESRALLLTKAHKLSNITSLMKFQRHGPFLDLLWFPETYRRPHENRQDEGFQWGLRGIPSGKQFGEDFRYFGQAATSKEKWAKILGYMLFRDLDTDWYKSEYYSYLPK</sequence>
<dbReference type="InterPro" id="IPR019962">
    <property type="entry name" value="CHP03663"/>
</dbReference>
<feature type="transmembrane region" description="Helical" evidence="1">
    <location>
        <begin position="528"/>
        <end position="547"/>
    </location>
</feature>
<feature type="transmembrane region" description="Helical" evidence="1">
    <location>
        <begin position="343"/>
        <end position="366"/>
    </location>
</feature>
<name>A0A381VEP1_9ZZZZ</name>
<reference evidence="3" key="1">
    <citation type="submission" date="2018-05" db="EMBL/GenBank/DDBJ databases">
        <authorList>
            <person name="Lanie J.A."/>
            <person name="Ng W.-L."/>
            <person name="Kazmierczak K.M."/>
            <person name="Andrzejewski T.M."/>
            <person name="Davidsen T.M."/>
            <person name="Wayne K.J."/>
            <person name="Tettelin H."/>
            <person name="Glass J.I."/>
            <person name="Rusch D."/>
            <person name="Podicherti R."/>
            <person name="Tsui H.-C.T."/>
            <person name="Winkler M.E."/>
        </authorList>
    </citation>
    <scope>NUCLEOTIDE SEQUENCE</scope>
</reference>
<keyword evidence="1" id="KW-1133">Transmembrane helix</keyword>
<feature type="transmembrane region" description="Helical" evidence="1">
    <location>
        <begin position="415"/>
        <end position="441"/>
    </location>
</feature>
<feature type="transmembrane region" description="Helical" evidence="1">
    <location>
        <begin position="25"/>
        <end position="44"/>
    </location>
</feature>
<dbReference type="AlphaFoldDB" id="A0A381VEP1"/>
<feature type="transmembrane region" description="Helical" evidence="1">
    <location>
        <begin position="317"/>
        <end position="337"/>
    </location>
</feature>
<dbReference type="PANTHER" id="PTHR41710">
    <property type="entry name" value="GLYCOSYL TRANSFERASE, FAMILY 39"/>
    <property type="match status" value="1"/>
</dbReference>
<dbReference type="Pfam" id="PF13231">
    <property type="entry name" value="PMT_2"/>
    <property type="match status" value="1"/>
</dbReference>
<feature type="transmembrane region" description="Helical" evidence="1">
    <location>
        <begin position="151"/>
        <end position="169"/>
    </location>
</feature>
<feature type="transmembrane region" description="Helical" evidence="1">
    <location>
        <begin position="124"/>
        <end position="144"/>
    </location>
</feature>
<organism evidence="3">
    <name type="scientific">marine metagenome</name>
    <dbReference type="NCBI Taxonomy" id="408172"/>
    <lineage>
        <taxon>unclassified sequences</taxon>
        <taxon>metagenomes</taxon>
        <taxon>ecological metagenomes</taxon>
    </lineage>
</organism>
<gene>
    <name evidence="3" type="ORF">METZ01_LOCUS90971</name>
</gene>
<evidence type="ECO:0000259" key="2">
    <source>
        <dbReference type="Pfam" id="PF13231"/>
    </source>
</evidence>
<dbReference type="PANTHER" id="PTHR41710:SF2">
    <property type="entry name" value="GLYCOSYL TRANSFERASE FAMILY 39_83 DOMAIN-CONTAINING PROTEIN"/>
    <property type="match status" value="1"/>
</dbReference>
<accession>A0A381VEP1</accession>
<dbReference type="EMBL" id="UINC01008470">
    <property type="protein sequence ID" value="SVA38117.1"/>
    <property type="molecule type" value="Genomic_DNA"/>
</dbReference>
<feature type="transmembrane region" description="Helical" evidence="1">
    <location>
        <begin position="373"/>
        <end position="395"/>
    </location>
</feature>
<protein>
    <recommendedName>
        <fullName evidence="2">Glycosyltransferase RgtA/B/C/D-like domain-containing protein</fullName>
    </recommendedName>
</protein>
<feature type="transmembrane region" description="Helical" evidence="1">
    <location>
        <begin position="229"/>
        <end position="250"/>
    </location>
</feature>
<evidence type="ECO:0000313" key="3">
    <source>
        <dbReference type="EMBL" id="SVA38117.1"/>
    </source>
</evidence>
<dbReference type="InterPro" id="IPR038731">
    <property type="entry name" value="RgtA/B/C-like"/>
</dbReference>
<feature type="transmembrane region" description="Helical" evidence="1">
    <location>
        <begin position="497"/>
        <end position="521"/>
    </location>
</feature>
<feature type="transmembrane region" description="Helical" evidence="1">
    <location>
        <begin position="553"/>
        <end position="574"/>
    </location>
</feature>
<keyword evidence="1" id="KW-0472">Membrane</keyword>
<feature type="domain" description="Glycosyltransferase RgtA/B/C/D-like" evidence="2">
    <location>
        <begin position="79"/>
        <end position="213"/>
    </location>
</feature>
<feature type="transmembrane region" description="Helical" evidence="1">
    <location>
        <begin position="649"/>
        <end position="670"/>
    </location>
</feature>
<evidence type="ECO:0000256" key="1">
    <source>
        <dbReference type="SAM" id="Phobius"/>
    </source>
</evidence>
<dbReference type="NCBIfam" id="TIGR03663">
    <property type="entry name" value="flippase activity-associated protein Agl23"/>
    <property type="match status" value="1"/>
</dbReference>
<proteinExistence type="predicted"/>
<feature type="transmembrane region" description="Helical" evidence="1">
    <location>
        <begin position="98"/>
        <end position="118"/>
    </location>
</feature>
<feature type="transmembrane region" description="Helical" evidence="1">
    <location>
        <begin position="175"/>
        <end position="208"/>
    </location>
</feature>
<feature type="transmembrane region" description="Helical" evidence="1">
    <location>
        <begin position="586"/>
        <end position="606"/>
    </location>
</feature>
<feature type="transmembrane region" description="Helical" evidence="1">
    <location>
        <begin position="618"/>
        <end position="637"/>
    </location>
</feature>
<feature type="transmembrane region" description="Helical" evidence="1">
    <location>
        <begin position="453"/>
        <end position="485"/>
    </location>
</feature>
<keyword evidence="1" id="KW-0812">Transmembrane</keyword>
<feature type="transmembrane region" description="Helical" evidence="1">
    <location>
        <begin position="286"/>
        <end position="305"/>
    </location>
</feature>